<evidence type="ECO:0000256" key="22">
    <source>
        <dbReference type="SAM" id="Phobius"/>
    </source>
</evidence>
<name>A0A8X8YHE5_SALSN</name>
<dbReference type="EC" id="1.1.1.85" evidence="7 20"/>
<dbReference type="SFLD" id="SFLDF00027">
    <property type="entry name" value="p-type_atpase"/>
    <property type="match status" value="1"/>
</dbReference>
<gene>
    <name evidence="24" type="ORF">SASPL_107988</name>
</gene>
<keyword evidence="25" id="KW-1185">Reference proteome</keyword>
<dbReference type="GO" id="GO:0016887">
    <property type="term" value="F:ATP hydrolysis activity"/>
    <property type="evidence" value="ECO:0007669"/>
    <property type="project" value="InterPro"/>
</dbReference>
<keyword evidence="15" id="KW-0560">Oxidoreductase</keyword>
<dbReference type="GO" id="GO:0005524">
    <property type="term" value="F:ATP binding"/>
    <property type="evidence" value="ECO:0007669"/>
    <property type="project" value="InterPro"/>
</dbReference>
<comment type="subunit">
    <text evidence="6 20">Homodimer.</text>
</comment>
<reference evidence="24" key="2">
    <citation type="submission" date="2020-08" db="EMBL/GenBank/DDBJ databases">
        <title>Plant Genome Project.</title>
        <authorList>
            <person name="Zhang R.-G."/>
        </authorList>
    </citation>
    <scope>NUCLEOTIDE SEQUENCE</scope>
    <source>
        <strain evidence="24">Huo1</strain>
        <tissue evidence="24">Leaf</tissue>
    </source>
</reference>
<evidence type="ECO:0000256" key="10">
    <source>
        <dbReference type="ARBA" id="ARBA00022692"/>
    </source>
</evidence>
<keyword evidence="14 22" id="KW-1133">Transmembrane helix</keyword>
<evidence type="ECO:0000256" key="15">
    <source>
        <dbReference type="ARBA" id="ARBA00023002"/>
    </source>
</evidence>
<keyword evidence="13" id="KW-1278">Translocase</keyword>
<feature type="domain" description="Isopropylmalate dehydrogenase-like" evidence="23">
    <location>
        <begin position="44"/>
        <end position="393"/>
    </location>
</feature>
<dbReference type="GO" id="GO:0000287">
    <property type="term" value="F:magnesium ion binding"/>
    <property type="evidence" value="ECO:0007669"/>
    <property type="project" value="InterPro"/>
</dbReference>
<keyword evidence="19 20" id="KW-0100">Branched-chain amino acid biosynthesis</keyword>
<comment type="pathway">
    <text evidence="4 20">Amino-acid biosynthesis; L-leucine biosynthesis; L-leucine from 3-methyl-2-oxobutanoate: step 3/4.</text>
</comment>
<dbReference type="InterPro" id="IPR023214">
    <property type="entry name" value="HAD_sf"/>
</dbReference>
<keyword evidence="12" id="KW-0460">Magnesium</keyword>
<dbReference type="Pfam" id="PF00702">
    <property type="entry name" value="Hydrolase"/>
    <property type="match status" value="1"/>
</dbReference>
<evidence type="ECO:0000256" key="4">
    <source>
        <dbReference type="ARBA" id="ARBA00004762"/>
    </source>
</evidence>
<reference evidence="24" key="1">
    <citation type="submission" date="2018-01" db="EMBL/GenBank/DDBJ databases">
        <authorList>
            <person name="Mao J.F."/>
        </authorList>
    </citation>
    <scope>NUCLEOTIDE SEQUENCE</scope>
    <source>
        <strain evidence="24">Huo1</strain>
        <tissue evidence="24">Leaf</tissue>
    </source>
</reference>
<comment type="subcellular location">
    <subcellularLocation>
        <location evidence="3">Membrane</location>
        <topology evidence="3">Multi-pass membrane protein</topology>
    </subcellularLocation>
</comment>
<feature type="transmembrane region" description="Helical" evidence="22">
    <location>
        <begin position="1447"/>
        <end position="1467"/>
    </location>
</feature>
<keyword evidence="16 20" id="KW-0520">NAD</keyword>
<dbReference type="InterPro" id="IPR023298">
    <property type="entry name" value="ATPase_P-typ_TM_dom_sf"/>
</dbReference>
<feature type="transmembrane region" description="Helical" evidence="22">
    <location>
        <begin position="1422"/>
        <end position="1440"/>
    </location>
</feature>
<dbReference type="SFLD" id="SFLDG00002">
    <property type="entry name" value="C1.7:_P-type_atpase_like"/>
    <property type="match status" value="1"/>
</dbReference>
<dbReference type="InterPro" id="IPR008250">
    <property type="entry name" value="ATPase_P-typ_transduc_dom_A_sf"/>
</dbReference>
<comment type="similarity">
    <text evidence="5">Belongs to the isocitrate and isopropylmalate dehydrogenases family.</text>
</comment>
<evidence type="ECO:0000256" key="8">
    <source>
        <dbReference type="ARBA" id="ARBA00022430"/>
    </source>
</evidence>
<dbReference type="Gene3D" id="3.40.1110.10">
    <property type="entry name" value="Calcium-transporting ATPase, cytoplasmic domain N"/>
    <property type="match status" value="1"/>
</dbReference>
<evidence type="ECO:0000256" key="9">
    <source>
        <dbReference type="ARBA" id="ARBA00022605"/>
    </source>
</evidence>
<dbReference type="EMBL" id="PNBA02000003">
    <property type="protein sequence ID" value="KAG6429931.1"/>
    <property type="molecule type" value="Genomic_DNA"/>
</dbReference>
<dbReference type="GO" id="GO:0003862">
    <property type="term" value="F:3-isopropylmalate dehydrogenase activity"/>
    <property type="evidence" value="ECO:0007669"/>
    <property type="project" value="UniProtKB-EC"/>
</dbReference>
<dbReference type="GO" id="GO:0045332">
    <property type="term" value="P:phospholipid translocation"/>
    <property type="evidence" value="ECO:0007669"/>
    <property type="project" value="TreeGrafter"/>
</dbReference>
<dbReference type="SUPFAM" id="SSF81660">
    <property type="entry name" value="Metal cation-transporting ATPase, ATP-binding domain N"/>
    <property type="match status" value="1"/>
</dbReference>
<keyword evidence="8 20" id="KW-0432">Leucine biosynthesis</keyword>
<dbReference type="SUPFAM" id="SSF81665">
    <property type="entry name" value="Calcium ATPase, transmembrane domain M"/>
    <property type="match status" value="1"/>
</dbReference>
<dbReference type="GO" id="GO:0051287">
    <property type="term" value="F:NAD binding"/>
    <property type="evidence" value="ECO:0007669"/>
    <property type="project" value="InterPro"/>
</dbReference>
<evidence type="ECO:0000256" key="3">
    <source>
        <dbReference type="ARBA" id="ARBA00004141"/>
    </source>
</evidence>
<dbReference type="InterPro" id="IPR004429">
    <property type="entry name" value="Isopropylmalate_DH"/>
</dbReference>
<keyword evidence="17 22" id="KW-0472">Membrane</keyword>
<dbReference type="PRINTS" id="PR00119">
    <property type="entry name" value="CATATPASE"/>
</dbReference>
<dbReference type="GO" id="GO:0009098">
    <property type="term" value="P:L-leucine biosynthetic process"/>
    <property type="evidence" value="ECO:0007669"/>
    <property type="project" value="UniProtKB-KW"/>
</dbReference>
<keyword evidence="10 22" id="KW-0812">Transmembrane</keyword>
<evidence type="ECO:0000256" key="16">
    <source>
        <dbReference type="ARBA" id="ARBA00023027"/>
    </source>
</evidence>
<dbReference type="FunFam" id="2.70.150.10:FF:000032">
    <property type="entry name" value="Phospholipid-transporting ATPase"/>
    <property type="match status" value="1"/>
</dbReference>
<evidence type="ECO:0000256" key="17">
    <source>
        <dbReference type="ARBA" id="ARBA00023136"/>
    </source>
</evidence>
<dbReference type="PANTHER" id="PTHR24092:SF19">
    <property type="entry name" value="PHOSPHOLIPID-TRANSPORTING ATPASE"/>
    <property type="match status" value="1"/>
</dbReference>
<dbReference type="SUPFAM" id="SSF56784">
    <property type="entry name" value="HAD-like"/>
    <property type="match status" value="1"/>
</dbReference>
<keyword evidence="11 20" id="KW-0479">Metal-binding</keyword>
<accession>A0A8X8YHE5</accession>
<dbReference type="Gene3D" id="3.40.50.1000">
    <property type="entry name" value="HAD superfamily/HAD-like"/>
    <property type="match status" value="1"/>
</dbReference>
<evidence type="ECO:0000256" key="20">
    <source>
        <dbReference type="RuleBase" id="RU004445"/>
    </source>
</evidence>
<dbReference type="NCBIfam" id="TIGR00169">
    <property type="entry name" value="leuB"/>
    <property type="match status" value="1"/>
</dbReference>
<dbReference type="InterPro" id="IPR024084">
    <property type="entry name" value="IsoPropMal-DH-like_dom"/>
</dbReference>
<comment type="cofactor">
    <cofactor evidence="20">
        <name>Mg(2+)</name>
        <dbReference type="ChEBI" id="CHEBI:18420"/>
    </cofactor>
    <cofactor evidence="20">
        <name>Mn(2+)</name>
        <dbReference type="ChEBI" id="CHEBI:29035"/>
    </cofactor>
    <text evidence="20">Binds 1 Mg(2+) or Mn(2+) ion per subunit.</text>
</comment>
<feature type="region of interest" description="Disordered" evidence="21">
    <location>
        <begin position="1538"/>
        <end position="1590"/>
    </location>
</feature>
<dbReference type="GO" id="GO:0005886">
    <property type="term" value="C:plasma membrane"/>
    <property type="evidence" value="ECO:0007669"/>
    <property type="project" value="TreeGrafter"/>
</dbReference>
<dbReference type="SFLD" id="SFLDS00003">
    <property type="entry name" value="Haloacid_Dehalogenase"/>
    <property type="match status" value="1"/>
</dbReference>
<dbReference type="InterPro" id="IPR018303">
    <property type="entry name" value="ATPase_P-typ_P_site"/>
</dbReference>
<feature type="transmembrane region" description="Helical" evidence="22">
    <location>
        <begin position="1487"/>
        <end position="1509"/>
    </location>
</feature>
<dbReference type="Proteomes" id="UP000298416">
    <property type="component" value="Unassembled WGS sequence"/>
</dbReference>
<comment type="function">
    <text evidence="20">Catalyzes the oxidation of 3-carboxy-2-hydroxy-4-methylpentanoate (3-isopropylmalate) to 3-carboxy-4-methyl-2-oxopentanoate. The product decarboxylates to 4-methyl-2 oxopentanoate.</text>
</comment>
<dbReference type="PROSITE" id="PS00470">
    <property type="entry name" value="IDH_IMDH"/>
    <property type="match status" value="1"/>
</dbReference>
<evidence type="ECO:0000256" key="1">
    <source>
        <dbReference type="ARBA" id="ARBA00000624"/>
    </source>
</evidence>
<sequence length="1590" mass="175620">MAASLQLNCKPFAPLLLHSKPASKRVPRFSTVRCCAAAPSKSYNITLLSGDGIGPEVISVAKSALQLVASLEGFEFKFKEVPVGGAALDLTGVPLPEETLSTAKDSDAVLLGAIGGYKWDNNEKHLKPETGLLQLRAGLKVFANLRPATVLPQLVDASTLKKDVAEGVDLMVVRELTGGIYFGKPRGFSTNENGEEIGFNTEVYSSHEIDRIALVAFETARKRSGKLCSVDKANVLEASMLWRKRVTALSSEYPDVELSHMYVDNAAMQLVRNPKQFDTIVTNNIFGDILSDEASMITGSIGMLPSASIGESGPGLFEPIHGSAPDIAGQDKANPLATVLSAAMLLRYGLGEEKAARRIEAAVLDTLDRGYRTGDIYSAGQKLVGCKEMGEQVLKSIDSKVVTPGSTITSTLFQASGEVVGTSGYVNITDFKGGKVGFQRRKGRRRRRLHGARRGWPPREKLFSNTKPSASKSCLLESSVEILAIALTDFSFNSEELLQSRRRTSTEIILCGRWKKRRAFELRRVSAFAIQFENSRFMNQYFLLIACLQLWSLITPVNPASTWGPLILIFAVSSSKEAWDDYNRYLSDKKANEKEIWILRQGIRKLIQAQDICIGNIVWLRENDEVPCDLVLLGTADPQGFCYVETAALDGETDLKTRSIPSACMGIDVDLLHKIKARHFPNKDIRRFDANMRLFPPFLDNDIFPLTIKNTLLQSCYLRNTEWACGVAVYTGNQTKLGMCRGIAEPKLTAVDAMIDKLTGAIFVFQIVVVIVLGIAGNVFKDKEGRKLWYVQYPKEGPWYELLVIPLRFELLCSIMIPISIKVSLDLAKSLYAKFIDWDVEMVDPETGIRSNAANEDLGQVEYILTDKTGTLTENKMIFKRCCISGRFYGNESGDALTDAQLLNAVSTGSADVILFLKVMAICNTVIPVRSKSGTISYKALSQDEEALVCAAARLRMVLENKNGNILDINFNASPMRYEVLDTLEFTSDRKRMSVVVRECQSGELFILSKGADETILPLTCSGNLILISIGTISVLLATVLLGETLCCLEPGPDAVLAGEKGQQVRTLAEAVEQYAQLGLRTLCLAWRKLEEDEYQEWTSMFKEANSTLVDRERRVAEVCQRLERDFEILGVAAIEDRLQEGVPETIEILRKAGINFWMLTGDKMSTAIQIALSCNFVSPDRSCELWKDNSLKFGEKIRDILKPSAGPFVPDASITLALRICLLSQPSAGPFPKGQLLIIDGKTEDEVCRSLERVLLTTRITESESKDVAFVVDGWALEIALKHYRKPFTELAILSRTAICCRVTPSQKAQLVELLKLGDYRTLAIGDGGNDVRMIQQADIGVGISGREGLQAARAADYSIGSISGTSLFNTVSLMAYNVFYTSVPVLFSVLDKDLSERTAIVVFVITIHSYAFEKSEMEEVAMVAVSGCIWLQAFVVALETNSFTIFQHLAIWGNLVGFYAINWIVSSIPTSGMYTIMFRLCEQPSYWITMILIVATGMCPVLALKYLRYTYRPSRINILQQAECFHSSGIIEPKSRSSLEKDLPSDSVYEPLLSESPSATRRSVGPAQRSDSFQSQSPPDSTHTRKDN</sequence>
<dbReference type="GO" id="GO:0140326">
    <property type="term" value="F:ATPase-coupled intramembrane lipid transporter activity"/>
    <property type="evidence" value="ECO:0007669"/>
    <property type="project" value="TreeGrafter"/>
</dbReference>
<dbReference type="InterPro" id="IPR032630">
    <property type="entry name" value="P_typ_ATPase_c"/>
</dbReference>
<dbReference type="InterPro" id="IPR019818">
    <property type="entry name" value="IsoCit/isopropylmalate_DH_CS"/>
</dbReference>
<dbReference type="InterPro" id="IPR044492">
    <property type="entry name" value="P_typ_ATPase_HD_dom"/>
</dbReference>
<evidence type="ECO:0000256" key="19">
    <source>
        <dbReference type="ARBA" id="ARBA00023304"/>
    </source>
</evidence>
<evidence type="ECO:0000256" key="18">
    <source>
        <dbReference type="ARBA" id="ARBA00023211"/>
    </source>
</evidence>
<feature type="transmembrane region" description="Helical" evidence="22">
    <location>
        <begin position="758"/>
        <end position="780"/>
    </location>
</feature>
<dbReference type="Pfam" id="PF13246">
    <property type="entry name" value="Cation_ATPase"/>
    <property type="match status" value="1"/>
</dbReference>
<evidence type="ECO:0000313" key="25">
    <source>
        <dbReference type="Proteomes" id="UP000298416"/>
    </source>
</evidence>
<dbReference type="InterPro" id="IPR036412">
    <property type="entry name" value="HAD-like_sf"/>
</dbReference>
<dbReference type="PANTHER" id="PTHR24092">
    <property type="entry name" value="PROBABLE PHOSPHOLIPID-TRANSPORTING ATPASE"/>
    <property type="match status" value="1"/>
</dbReference>
<organism evidence="24">
    <name type="scientific">Salvia splendens</name>
    <name type="common">Scarlet sage</name>
    <dbReference type="NCBI Taxonomy" id="180675"/>
    <lineage>
        <taxon>Eukaryota</taxon>
        <taxon>Viridiplantae</taxon>
        <taxon>Streptophyta</taxon>
        <taxon>Embryophyta</taxon>
        <taxon>Tracheophyta</taxon>
        <taxon>Spermatophyta</taxon>
        <taxon>Magnoliopsida</taxon>
        <taxon>eudicotyledons</taxon>
        <taxon>Gunneridae</taxon>
        <taxon>Pentapetalae</taxon>
        <taxon>asterids</taxon>
        <taxon>lamiids</taxon>
        <taxon>Lamiales</taxon>
        <taxon>Lamiaceae</taxon>
        <taxon>Nepetoideae</taxon>
        <taxon>Mentheae</taxon>
        <taxon>Salviinae</taxon>
        <taxon>Salvia</taxon>
        <taxon>Salvia subgen. Calosphace</taxon>
        <taxon>core Calosphace</taxon>
    </lineage>
</organism>
<feature type="compositionally biased region" description="Low complexity" evidence="21">
    <location>
        <begin position="1572"/>
        <end position="1583"/>
    </location>
</feature>
<dbReference type="InterPro" id="IPR023299">
    <property type="entry name" value="ATPase_P-typ_cyto_dom_N"/>
</dbReference>
<evidence type="ECO:0000259" key="23">
    <source>
        <dbReference type="SMART" id="SM01329"/>
    </source>
</evidence>
<dbReference type="Pfam" id="PF16212">
    <property type="entry name" value="PhoLip_ATPase_C"/>
    <property type="match status" value="1"/>
</dbReference>
<dbReference type="SUPFAM" id="SSF81653">
    <property type="entry name" value="Calcium ATPase, transduction domain A"/>
    <property type="match status" value="1"/>
</dbReference>
<dbReference type="PROSITE" id="PS00154">
    <property type="entry name" value="ATPASE_E1_E2"/>
    <property type="match status" value="1"/>
</dbReference>
<proteinExistence type="inferred from homology"/>
<comment type="catalytic activity">
    <reaction evidence="1 20">
        <text>(2R,3S)-3-isopropylmalate + NAD(+) = 4-methyl-2-oxopentanoate + CO2 + NADH</text>
        <dbReference type="Rhea" id="RHEA:32271"/>
        <dbReference type="ChEBI" id="CHEBI:16526"/>
        <dbReference type="ChEBI" id="CHEBI:17865"/>
        <dbReference type="ChEBI" id="CHEBI:35121"/>
        <dbReference type="ChEBI" id="CHEBI:57540"/>
        <dbReference type="ChEBI" id="CHEBI:57945"/>
        <dbReference type="EC" id="1.1.1.85"/>
    </reaction>
</comment>
<evidence type="ECO:0000313" key="24">
    <source>
        <dbReference type="EMBL" id="KAG6429931.1"/>
    </source>
</evidence>
<evidence type="ECO:0000256" key="2">
    <source>
        <dbReference type="ARBA" id="ARBA00001936"/>
    </source>
</evidence>
<evidence type="ECO:0000256" key="5">
    <source>
        <dbReference type="ARBA" id="ARBA00007769"/>
    </source>
</evidence>
<evidence type="ECO:0000256" key="14">
    <source>
        <dbReference type="ARBA" id="ARBA00022989"/>
    </source>
</evidence>
<protein>
    <recommendedName>
        <fullName evidence="7 20">3-isopropylmalate dehydrogenase</fullName>
        <ecNumber evidence="7 20">1.1.1.85</ecNumber>
    </recommendedName>
</protein>
<dbReference type="SMART" id="SM01329">
    <property type="entry name" value="Iso_dh"/>
    <property type="match status" value="1"/>
</dbReference>
<feature type="transmembrane region" description="Helical" evidence="22">
    <location>
        <begin position="1025"/>
        <end position="1043"/>
    </location>
</feature>
<dbReference type="HAMAP" id="MF_01033">
    <property type="entry name" value="LeuB_type1"/>
    <property type="match status" value="1"/>
</dbReference>
<dbReference type="NCBIfam" id="TIGR01494">
    <property type="entry name" value="ATPase_P-type"/>
    <property type="match status" value="1"/>
</dbReference>
<dbReference type="Gene3D" id="3.40.718.10">
    <property type="entry name" value="Isopropylmalate Dehydrogenase"/>
    <property type="match status" value="1"/>
</dbReference>
<evidence type="ECO:0000256" key="12">
    <source>
        <dbReference type="ARBA" id="ARBA00022842"/>
    </source>
</evidence>
<evidence type="ECO:0000256" key="11">
    <source>
        <dbReference type="ARBA" id="ARBA00022723"/>
    </source>
</evidence>
<evidence type="ECO:0000256" key="7">
    <source>
        <dbReference type="ARBA" id="ARBA00013101"/>
    </source>
</evidence>
<dbReference type="InterPro" id="IPR001757">
    <property type="entry name" value="P_typ_ATPase"/>
</dbReference>
<keyword evidence="9" id="KW-0028">Amino-acid biosynthesis</keyword>
<evidence type="ECO:0000256" key="21">
    <source>
        <dbReference type="SAM" id="MobiDB-lite"/>
    </source>
</evidence>
<comment type="cofactor">
    <cofactor evidence="2">
        <name>Mn(2+)</name>
        <dbReference type="ChEBI" id="CHEBI:29035"/>
    </cofactor>
</comment>
<dbReference type="Gene3D" id="2.70.150.10">
    <property type="entry name" value="Calcium-transporting ATPase, cytoplasmic transduction domain A"/>
    <property type="match status" value="1"/>
</dbReference>
<dbReference type="FunFam" id="3.40.718.10:FF:000004">
    <property type="entry name" value="3-isopropylmalate dehydrogenase"/>
    <property type="match status" value="1"/>
</dbReference>
<evidence type="ECO:0000256" key="13">
    <source>
        <dbReference type="ARBA" id="ARBA00022967"/>
    </source>
</evidence>
<comment type="caution">
    <text evidence="24">The sequence shown here is derived from an EMBL/GenBank/DDBJ whole genome shotgun (WGS) entry which is preliminary data.</text>
</comment>
<dbReference type="SUPFAM" id="SSF53659">
    <property type="entry name" value="Isocitrate/Isopropylmalate dehydrogenase-like"/>
    <property type="match status" value="1"/>
</dbReference>
<dbReference type="Pfam" id="PF00180">
    <property type="entry name" value="Iso_dh"/>
    <property type="match status" value="1"/>
</dbReference>
<evidence type="ECO:0000256" key="6">
    <source>
        <dbReference type="ARBA" id="ARBA00011738"/>
    </source>
</evidence>
<keyword evidence="18" id="KW-0464">Manganese</keyword>